<keyword evidence="3" id="KW-1185">Reference proteome</keyword>
<evidence type="ECO:0000313" key="2">
    <source>
        <dbReference type="EMBL" id="SFF49315.1"/>
    </source>
</evidence>
<evidence type="ECO:0000313" key="3">
    <source>
        <dbReference type="Proteomes" id="UP000183410"/>
    </source>
</evidence>
<feature type="transmembrane region" description="Helical" evidence="1">
    <location>
        <begin position="77"/>
        <end position="97"/>
    </location>
</feature>
<dbReference type="Proteomes" id="UP000183410">
    <property type="component" value="Unassembled WGS sequence"/>
</dbReference>
<sequence>MKKLLRHCLVQSDSHREAAEWIQQNPDTLSAGMSYQCHIAKSEAYLEMAVEIERRMEETKVHPLFGSLKTFFNQDPLIIVAKLLGFFGLILFLQHLIDRLF</sequence>
<keyword evidence="1" id="KW-0812">Transmembrane</keyword>
<protein>
    <submittedName>
        <fullName evidence="2">Uncharacterized protein</fullName>
    </submittedName>
</protein>
<evidence type="ECO:0000256" key="1">
    <source>
        <dbReference type="SAM" id="Phobius"/>
    </source>
</evidence>
<keyword evidence="1" id="KW-1133">Transmembrane helix</keyword>
<reference evidence="3" key="1">
    <citation type="submission" date="2016-10" db="EMBL/GenBank/DDBJ databases">
        <authorList>
            <person name="Varghese N."/>
            <person name="Submissions S."/>
        </authorList>
    </citation>
    <scope>NUCLEOTIDE SEQUENCE [LARGE SCALE GENOMIC DNA]</scope>
    <source>
        <strain evidence="3">CGMCC 1.10223</strain>
    </source>
</reference>
<name>A0A1I2J3Q7_9BACL</name>
<keyword evidence="1" id="KW-0472">Membrane</keyword>
<dbReference type="EMBL" id="FONN01000055">
    <property type="protein sequence ID" value="SFF49315.1"/>
    <property type="molecule type" value="Genomic_DNA"/>
</dbReference>
<proteinExistence type="predicted"/>
<organism evidence="2 3">
    <name type="scientific">Paenibacillus algorifonticola</name>
    <dbReference type="NCBI Taxonomy" id="684063"/>
    <lineage>
        <taxon>Bacteria</taxon>
        <taxon>Bacillati</taxon>
        <taxon>Bacillota</taxon>
        <taxon>Bacilli</taxon>
        <taxon>Bacillales</taxon>
        <taxon>Paenibacillaceae</taxon>
        <taxon>Paenibacillus</taxon>
    </lineage>
</organism>
<dbReference type="AlphaFoldDB" id="A0A1I2J3Q7"/>
<gene>
    <name evidence="2" type="ORF">SAMN04487969_1552</name>
</gene>
<dbReference type="RefSeq" id="WP_046229738.1">
    <property type="nucleotide sequence ID" value="NZ_FONN01000055.1"/>
</dbReference>
<accession>A0A1I2J3Q7</accession>